<gene>
    <name evidence="2" type="ORF">DdX_12977</name>
</gene>
<keyword evidence="1" id="KW-0812">Transmembrane</keyword>
<sequence>MRVLIESQWYTAVECAYAPMLYFNLKIAAPKMINSSTLANASYSTGAAHPAGDGSSEITQQSFQILKEARAIQHEKRRQLMHMEQMLPKAEKTLTEIEMLLVIIGVMLIAMLALKFIQLISELYIIKPTRHPVHVMPAETPNPPCTIVP</sequence>
<organism evidence="2 3">
    <name type="scientific">Ditylenchus destructor</name>
    <dbReference type="NCBI Taxonomy" id="166010"/>
    <lineage>
        <taxon>Eukaryota</taxon>
        <taxon>Metazoa</taxon>
        <taxon>Ecdysozoa</taxon>
        <taxon>Nematoda</taxon>
        <taxon>Chromadorea</taxon>
        <taxon>Rhabditida</taxon>
        <taxon>Tylenchina</taxon>
        <taxon>Tylenchomorpha</taxon>
        <taxon>Sphaerularioidea</taxon>
        <taxon>Anguinidae</taxon>
        <taxon>Anguininae</taxon>
        <taxon>Ditylenchus</taxon>
    </lineage>
</organism>
<evidence type="ECO:0000313" key="2">
    <source>
        <dbReference type="EMBL" id="KAI1706517.1"/>
    </source>
</evidence>
<comment type="caution">
    <text evidence="2">The sequence shown here is derived from an EMBL/GenBank/DDBJ whole genome shotgun (WGS) entry which is preliminary data.</text>
</comment>
<accession>A0AAD4MUC3</accession>
<reference evidence="2" key="1">
    <citation type="submission" date="2022-01" db="EMBL/GenBank/DDBJ databases">
        <title>Genome Sequence Resource for Two Populations of Ditylenchus destructor, the Migratory Endoparasitic Phytonematode.</title>
        <authorList>
            <person name="Zhang H."/>
            <person name="Lin R."/>
            <person name="Xie B."/>
        </authorList>
    </citation>
    <scope>NUCLEOTIDE SEQUENCE</scope>
    <source>
        <strain evidence="2">BazhouSP</strain>
    </source>
</reference>
<name>A0AAD4MUC3_9BILA</name>
<evidence type="ECO:0000256" key="1">
    <source>
        <dbReference type="SAM" id="Phobius"/>
    </source>
</evidence>
<keyword evidence="1" id="KW-0472">Membrane</keyword>
<evidence type="ECO:0000313" key="3">
    <source>
        <dbReference type="Proteomes" id="UP001201812"/>
    </source>
</evidence>
<protein>
    <submittedName>
        <fullName evidence="2">Uncharacterized protein</fullName>
    </submittedName>
</protein>
<feature type="transmembrane region" description="Helical" evidence="1">
    <location>
        <begin position="97"/>
        <end position="117"/>
    </location>
</feature>
<dbReference type="Proteomes" id="UP001201812">
    <property type="component" value="Unassembled WGS sequence"/>
</dbReference>
<dbReference type="AlphaFoldDB" id="A0AAD4MUC3"/>
<keyword evidence="3" id="KW-1185">Reference proteome</keyword>
<dbReference type="EMBL" id="JAKKPZ010000047">
    <property type="protein sequence ID" value="KAI1706517.1"/>
    <property type="molecule type" value="Genomic_DNA"/>
</dbReference>
<proteinExistence type="predicted"/>
<keyword evidence="1" id="KW-1133">Transmembrane helix</keyword>